<dbReference type="EMBL" id="ML005411">
    <property type="protein sequence ID" value="RKP18623.1"/>
    <property type="molecule type" value="Genomic_DNA"/>
</dbReference>
<dbReference type="HOGENOM" id="CLU_409477_0_0_1"/>
<reference evidence="4" key="3">
    <citation type="submission" date="2018-08" db="EMBL/GenBank/DDBJ databases">
        <title>Leveraging single-cell genomics to expand the Fungal Tree of Life.</title>
        <authorList>
            <consortium name="DOE Joint Genome Institute"/>
            <person name="Ahrendt S.R."/>
            <person name="Quandt C.A."/>
            <person name="Ciobanu D."/>
            <person name="Clum A."/>
            <person name="Salamov A."/>
            <person name="Andreopoulos B."/>
            <person name="Cheng J.-F."/>
            <person name="Woyke T."/>
            <person name="Pelin A."/>
            <person name="Henrissat B."/>
            <person name="Reynolds N."/>
            <person name="Benny G.L."/>
            <person name="Smith M.E."/>
            <person name="James T.Y."/>
            <person name="Grigoriev I.V."/>
        </authorList>
    </citation>
    <scope>NUCLEOTIDE SEQUENCE</scope>
    <source>
        <strain evidence="4">CSF55</strain>
    </source>
</reference>
<organism evidence="3 5">
    <name type="scientific">Rozella allomycis (strain CSF55)</name>
    <dbReference type="NCBI Taxonomy" id="988480"/>
    <lineage>
        <taxon>Eukaryota</taxon>
        <taxon>Fungi</taxon>
        <taxon>Fungi incertae sedis</taxon>
        <taxon>Cryptomycota</taxon>
        <taxon>Cryptomycota incertae sedis</taxon>
        <taxon>Rozella</taxon>
    </lineage>
</organism>
<evidence type="ECO:0000313" key="3">
    <source>
        <dbReference type="EMBL" id="EPZ34727.1"/>
    </source>
</evidence>
<evidence type="ECO:0000313" key="6">
    <source>
        <dbReference type="Proteomes" id="UP000281549"/>
    </source>
</evidence>
<reference evidence="3 5" key="1">
    <citation type="journal article" date="2013" name="Curr. Biol.">
        <title>Shared signatures of parasitism and phylogenomics unite Cryptomycota and microsporidia.</title>
        <authorList>
            <person name="James T.Y."/>
            <person name="Pelin A."/>
            <person name="Bonen L."/>
            <person name="Ahrendt S."/>
            <person name="Sain D."/>
            <person name="Corradi N."/>
            <person name="Stajich J.E."/>
        </authorList>
    </citation>
    <scope>NUCLEOTIDE SEQUENCE [LARGE SCALE GENOMIC DNA]</scope>
    <source>
        <strain evidence="3 5">CSF55</strain>
        <strain evidence="3 5">CSF55</strain>
    </source>
</reference>
<dbReference type="EMBL" id="KE560925">
    <property type="protein sequence ID" value="EPZ34727.1"/>
    <property type="molecule type" value="Genomic_DNA"/>
</dbReference>
<keyword evidence="1" id="KW-1133">Transmembrane helix</keyword>
<keyword evidence="1" id="KW-0812">Transmembrane</keyword>
<keyword evidence="1" id="KW-0472">Membrane</keyword>
<feature type="domain" description="BTB" evidence="2">
    <location>
        <begin position="516"/>
        <end position="581"/>
    </location>
</feature>
<evidence type="ECO:0000313" key="5">
    <source>
        <dbReference type="Proteomes" id="UP000030755"/>
    </source>
</evidence>
<dbReference type="AlphaFoldDB" id="A0A075AWU5"/>
<name>A0A075AWU5_ROZAC</name>
<dbReference type="Proteomes" id="UP000281549">
    <property type="component" value="Unassembled WGS sequence"/>
</dbReference>
<feature type="transmembrane region" description="Helical" evidence="1">
    <location>
        <begin position="129"/>
        <end position="146"/>
    </location>
</feature>
<evidence type="ECO:0000313" key="4">
    <source>
        <dbReference type="EMBL" id="RKP18623.1"/>
    </source>
</evidence>
<dbReference type="SUPFAM" id="SSF54695">
    <property type="entry name" value="POZ domain"/>
    <property type="match status" value="1"/>
</dbReference>
<evidence type="ECO:0000256" key="1">
    <source>
        <dbReference type="SAM" id="Phobius"/>
    </source>
</evidence>
<dbReference type="Proteomes" id="UP000030755">
    <property type="component" value="Unassembled WGS sequence"/>
</dbReference>
<dbReference type="Gene3D" id="3.30.710.10">
    <property type="entry name" value="Potassium Channel Kv1.1, Chain A"/>
    <property type="match status" value="1"/>
</dbReference>
<reference evidence="6" key="2">
    <citation type="journal article" date="2018" name="Nat. Microbiol.">
        <title>Leveraging single-cell genomics to expand the fungal tree of life.</title>
        <authorList>
            <person name="Ahrendt S.R."/>
            <person name="Quandt C.A."/>
            <person name="Ciobanu D."/>
            <person name="Clum A."/>
            <person name="Salamov A."/>
            <person name="Andreopoulos B."/>
            <person name="Cheng J.F."/>
            <person name="Woyke T."/>
            <person name="Pelin A."/>
            <person name="Henrissat B."/>
            <person name="Reynolds N.K."/>
            <person name="Benny G.L."/>
            <person name="Smith M.E."/>
            <person name="James T.Y."/>
            <person name="Grigoriev I.V."/>
        </authorList>
    </citation>
    <scope>NUCLEOTIDE SEQUENCE [LARGE SCALE GENOMIC DNA]</scope>
    <source>
        <strain evidence="6">CSF55</strain>
    </source>
</reference>
<dbReference type="InterPro" id="IPR000210">
    <property type="entry name" value="BTB/POZ_dom"/>
</dbReference>
<accession>A0A075AWU5</accession>
<dbReference type="InterPro" id="IPR011333">
    <property type="entry name" value="SKP1/BTB/POZ_sf"/>
</dbReference>
<evidence type="ECO:0000259" key="2">
    <source>
        <dbReference type="PROSITE" id="PS50097"/>
    </source>
</evidence>
<sequence length="671" mass="78068">MFDVNQMMSISRLLGTIQIHEDTEHLRIKTYNLLKVFIEADENFRKLIPVADFAPVLLECLAVKNENALFICKGIMYNLGANSSRSSHLNNALVKLIQLSKNAKVDKYSLMAAKCLLKAKKRKLLNSRLLAILFSGFVHVASSIWIPNFKIKKVDNPLNCLVSWCRINLDLFDGIEFPKFEELDLIRYACLIFYFCCLKCFIKSEILSSQFEVIVSLCKDLKIVLYRLTYLQSFLEAITIELLKNQSMLGFKILNFIVAKRLLENLDFLLLIDEYLIQRLKLINSICGFQKFRPRKEVEGILKFVTEVLVTSTEINIKKSIFCKYLMSLNTQLKSTVLNLLQVEFDHSNIYDSFLILFCWFCSCDDFLADVLAERKFRCLAKGLVMSNHTSVFHIANLKIKNIFTRNKRQLLMYDGYLQLIETVIQAWSFLEIKKFLSPFEPNLEDKVWISGNPFYHEALWSILKNQDILILHLLVDSCEQAILLQNLYFKRENPYHISHYITQSTHLDIASSTDNDTNIYIQNNAIPIPSSLLKEISPFFKTLFDGKFDSKIKFQLFDVDTNGFLLFLEFLKNPQVVDSKDFLKVLEVCDRFLINSFDSEILTTLILDAAEQSTTLDIFEIYQFASQRENFAWAIPYFLYIIYGKWFQYADRATSLGINFAPFTFSNKYN</sequence>
<gene>
    <name evidence="3" type="ORF">O9G_004034</name>
    <name evidence="4" type="ORF">ROZALSC1DRAFT_29713</name>
</gene>
<protein>
    <recommendedName>
        <fullName evidence="2">BTB domain-containing protein</fullName>
    </recommendedName>
</protein>
<proteinExistence type="predicted"/>
<keyword evidence="5" id="KW-1185">Reference proteome</keyword>
<dbReference type="PROSITE" id="PS50097">
    <property type="entry name" value="BTB"/>
    <property type="match status" value="1"/>
</dbReference>